<dbReference type="SUPFAM" id="SSF53474">
    <property type="entry name" value="alpha/beta-Hydrolases"/>
    <property type="match status" value="1"/>
</dbReference>
<organism evidence="1 2">
    <name type="scientific">Aspergillus leporis</name>
    <dbReference type="NCBI Taxonomy" id="41062"/>
    <lineage>
        <taxon>Eukaryota</taxon>
        <taxon>Fungi</taxon>
        <taxon>Dikarya</taxon>
        <taxon>Ascomycota</taxon>
        <taxon>Pezizomycotina</taxon>
        <taxon>Eurotiomycetes</taxon>
        <taxon>Eurotiomycetidae</taxon>
        <taxon>Eurotiales</taxon>
        <taxon>Aspergillaceae</taxon>
        <taxon>Aspergillus</taxon>
        <taxon>Aspergillus subgen. Circumdati</taxon>
    </lineage>
</organism>
<accession>A0A5N5X2H8</accession>
<evidence type="ECO:0000313" key="2">
    <source>
        <dbReference type="Proteomes" id="UP000326565"/>
    </source>
</evidence>
<dbReference type="OrthoDB" id="408631at2759"/>
<reference evidence="1 2" key="1">
    <citation type="submission" date="2019-04" db="EMBL/GenBank/DDBJ databases">
        <title>Friends and foes A comparative genomics study of 23 Aspergillus species from section Flavi.</title>
        <authorList>
            <consortium name="DOE Joint Genome Institute"/>
            <person name="Kjaerbolling I."/>
            <person name="Vesth T."/>
            <person name="Frisvad J.C."/>
            <person name="Nybo J.L."/>
            <person name="Theobald S."/>
            <person name="Kildgaard S."/>
            <person name="Isbrandt T."/>
            <person name="Kuo A."/>
            <person name="Sato A."/>
            <person name="Lyhne E.K."/>
            <person name="Kogle M.E."/>
            <person name="Wiebenga A."/>
            <person name="Kun R.S."/>
            <person name="Lubbers R.J."/>
            <person name="Makela M.R."/>
            <person name="Barry K."/>
            <person name="Chovatia M."/>
            <person name="Clum A."/>
            <person name="Daum C."/>
            <person name="Haridas S."/>
            <person name="He G."/>
            <person name="LaButti K."/>
            <person name="Lipzen A."/>
            <person name="Mondo S."/>
            <person name="Riley R."/>
            <person name="Salamov A."/>
            <person name="Simmons B.A."/>
            <person name="Magnuson J.K."/>
            <person name="Henrissat B."/>
            <person name="Mortensen U.H."/>
            <person name="Larsen T.O."/>
            <person name="Devries R.P."/>
            <person name="Grigoriev I.V."/>
            <person name="Machida M."/>
            <person name="Baker S.E."/>
            <person name="Andersen M.R."/>
        </authorList>
    </citation>
    <scope>NUCLEOTIDE SEQUENCE [LARGE SCALE GENOMIC DNA]</scope>
    <source>
        <strain evidence="1 2">CBS 151.66</strain>
    </source>
</reference>
<dbReference type="EMBL" id="ML732222">
    <property type="protein sequence ID" value="KAB8073684.1"/>
    <property type="molecule type" value="Genomic_DNA"/>
</dbReference>
<dbReference type="AlphaFoldDB" id="A0A5N5X2H8"/>
<protein>
    <recommendedName>
        <fullName evidence="3">Carboxylesterase type B domain-containing protein</fullName>
    </recommendedName>
</protein>
<name>A0A5N5X2H8_9EURO</name>
<dbReference type="Proteomes" id="UP000326565">
    <property type="component" value="Unassembled WGS sequence"/>
</dbReference>
<proteinExistence type="predicted"/>
<keyword evidence="2" id="KW-1185">Reference proteome</keyword>
<gene>
    <name evidence="1" type="ORF">BDV29DRAFT_191532</name>
</gene>
<sequence length="261" mass="27584">MGESAGAVSVDALITSLPDPLPFHAAILQSVQNTLRLSPTSSWNALINVTNLLLSGPDGDTTWAKTPRQDHLNSTAEKSRIARVSILIESNADEGQTFIALDDTGALLGTALGGSNPKLLQALQDAYPLGTLGLKTESDRIVGEENAAVGIDSWRYYYNASFSNLPGSGAYNSAELSAAFGTYPQKGATKLQRELSQGIQKACADFAKNPSSGPGWEPVPRLAIFGPNLKAGGDNVTKGVFQVGDPKNLDLKCKLYQGLYS</sequence>
<evidence type="ECO:0008006" key="3">
    <source>
        <dbReference type="Google" id="ProtNLM"/>
    </source>
</evidence>
<dbReference type="InterPro" id="IPR029058">
    <property type="entry name" value="AB_hydrolase_fold"/>
</dbReference>
<dbReference type="Gene3D" id="3.40.50.1820">
    <property type="entry name" value="alpha/beta hydrolase"/>
    <property type="match status" value="1"/>
</dbReference>
<evidence type="ECO:0000313" key="1">
    <source>
        <dbReference type="EMBL" id="KAB8073684.1"/>
    </source>
</evidence>